<keyword evidence="2" id="KW-1185">Reference proteome</keyword>
<organism evidence="1 2">
    <name type="scientific">Cymbomonas tetramitiformis</name>
    <dbReference type="NCBI Taxonomy" id="36881"/>
    <lineage>
        <taxon>Eukaryota</taxon>
        <taxon>Viridiplantae</taxon>
        <taxon>Chlorophyta</taxon>
        <taxon>Pyramimonadophyceae</taxon>
        <taxon>Pyramimonadales</taxon>
        <taxon>Pyramimonadaceae</taxon>
        <taxon>Cymbomonas</taxon>
    </lineage>
</organism>
<accession>A0AAE0CDI7</accession>
<proteinExistence type="predicted"/>
<comment type="caution">
    <text evidence="1">The sequence shown here is derived from an EMBL/GenBank/DDBJ whole genome shotgun (WGS) entry which is preliminary data.</text>
</comment>
<evidence type="ECO:0000313" key="2">
    <source>
        <dbReference type="Proteomes" id="UP001190700"/>
    </source>
</evidence>
<dbReference type="AlphaFoldDB" id="A0AAE0CDI7"/>
<reference evidence="1 2" key="1">
    <citation type="journal article" date="2015" name="Genome Biol. Evol.">
        <title>Comparative Genomics of a Bacterivorous Green Alga Reveals Evolutionary Causalities and Consequences of Phago-Mixotrophic Mode of Nutrition.</title>
        <authorList>
            <person name="Burns J.A."/>
            <person name="Paasch A."/>
            <person name="Narechania A."/>
            <person name="Kim E."/>
        </authorList>
    </citation>
    <scope>NUCLEOTIDE SEQUENCE [LARGE SCALE GENOMIC DNA]</scope>
    <source>
        <strain evidence="1 2">PLY_AMNH</strain>
    </source>
</reference>
<name>A0AAE0CDI7_9CHLO</name>
<dbReference type="Proteomes" id="UP001190700">
    <property type="component" value="Unassembled WGS sequence"/>
</dbReference>
<gene>
    <name evidence="1" type="ORF">CYMTET_37638</name>
</gene>
<dbReference type="EMBL" id="LGRX02025012">
    <property type="protein sequence ID" value="KAK3253093.1"/>
    <property type="molecule type" value="Genomic_DNA"/>
</dbReference>
<evidence type="ECO:0000313" key="1">
    <source>
        <dbReference type="EMBL" id="KAK3253093.1"/>
    </source>
</evidence>
<sequence length="238" mass="26917">MAPRFVEGVARRTLGDAVESFERHVAGLPNMRIQHLALVPGWIPPVRTNPNVALNLNFLNMASMLHSAYEAVMRVNLTERYDIMLRIREDAAWYYPLVLDMLPRNVLALKSCNHWGGYNDKAWIGPFDATYGIMIRYYAAMWDANVTTENTEGLLKHVVDALEVPVYARTATFDQRTGVMSRFGLTLSDARRSSDGSICFTQSYWKGNRGELGCGERLARTVFAVPIRTCIARIPKRS</sequence>
<protein>
    <submittedName>
        <fullName evidence="1">Uncharacterized protein</fullName>
    </submittedName>
</protein>